<keyword evidence="8" id="KW-1185">Reference proteome</keyword>
<evidence type="ECO:0000256" key="5">
    <source>
        <dbReference type="ARBA" id="ARBA00023136"/>
    </source>
</evidence>
<dbReference type="Proteomes" id="UP001139035">
    <property type="component" value="Unassembled WGS sequence"/>
</dbReference>
<protein>
    <recommendedName>
        <fullName evidence="9">Membrane protein involved in the export of O-antigen and teichoic acid</fullName>
    </recommendedName>
</protein>
<dbReference type="PANTHER" id="PTHR30250:SF11">
    <property type="entry name" value="O-ANTIGEN TRANSPORTER-RELATED"/>
    <property type="match status" value="1"/>
</dbReference>
<dbReference type="AlphaFoldDB" id="A0A9X1T730"/>
<feature type="transmembrane region" description="Helical" evidence="6">
    <location>
        <begin position="365"/>
        <end position="384"/>
    </location>
</feature>
<feature type="transmembrane region" description="Helical" evidence="6">
    <location>
        <begin position="249"/>
        <end position="270"/>
    </location>
</feature>
<comment type="subcellular location">
    <subcellularLocation>
        <location evidence="1">Cell membrane</location>
        <topology evidence="1">Multi-pass membrane protein</topology>
    </subcellularLocation>
</comment>
<evidence type="ECO:0008006" key="9">
    <source>
        <dbReference type="Google" id="ProtNLM"/>
    </source>
</evidence>
<feature type="transmembrane region" description="Helical" evidence="6">
    <location>
        <begin position="290"/>
        <end position="310"/>
    </location>
</feature>
<feature type="transmembrane region" description="Helical" evidence="6">
    <location>
        <begin position="174"/>
        <end position="197"/>
    </location>
</feature>
<keyword evidence="2" id="KW-1003">Cell membrane</keyword>
<evidence type="ECO:0000256" key="2">
    <source>
        <dbReference type="ARBA" id="ARBA00022475"/>
    </source>
</evidence>
<feature type="transmembrane region" description="Helical" evidence="6">
    <location>
        <begin position="396"/>
        <end position="415"/>
    </location>
</feature>
<comment type="caution">
    <text evidence="7">The sequence shown here is derived from an EMBL/GenBank/DDBJ whole genome shotgun (WGS) entry which is preliminary data.</text>
</comment>
<proteinExistence type="predicted"/>
<keyword evidence="4 6" id="KW-1133">Transmembrane helix</keyword>
<reference evidence="7" key="1">
    <citation type="submission" date="2022-01" db="EMBL/GenBank/DDBJ databases">
        <title>Jiella avicenniae sp. nov., a novel endophytic bacterium isolated from bark of Avicennia marina.</title>
        <authorList>
            <person name="Tuo L."/>
        </authorList>
    </citation>
    <scope>NUCLEOTIDE SEQUENCE</scope>
    <source>
        <strain evidence="7">CBK1P-4</strain>
    </source>
</reference>
<dbReference type="GO" id="GO:0005886">
    <property type="term" value="C:plasma membrane"/>
    <property type="evidence" value="ECO:0007669"/>
    <property type="project" value="UniProtKB-SubCell"/>
</dbReference>
<feature type="transmembrane region" description="Helical" evidence="6">
    <location>
        <begin position="322"/>
        <end position="345"/>
    </location>
</feature>
<dbReference type="RefSeq" id="WP_233721923.1">
    <property type="nucleotide sequence ID" value="NZ_JAJUWU010000031.1"/>
</dbReference>
<evidence type="ECO:0000256" key="6">
    <source>
        <dbReference type="SAM" id="Phobius"/>
    </source>
</evidence>
<feature type="transmembrane region" description="Helical" evidence="6">
    <location>
        <begin position="141"/>
        <end position="162"/>
    </location>
</feature>
<feature type="transmembrane region" description="Helical" evidence="6">
    <location>
        <begin position="209"/>
        <end position="228"/>
    </location>
</feature>
<evidence type="ECO:0000313" key="7">
    <source>
        <dbReference type="EMBL" id="MCE7030852.1"/>
    </source>
</evidence>
<name>A0A9X1T730_9HYPH</name>
<keyword evidence="3 6" id="KW-0812">Transmembrane</keyword>
<evidence type="ECO:0000256" key="4">
    <source>
        <dbReference type="ARBA" id="ARBA00022989"/>
    </source>
</evidence>
<evidence type="ECO:0000256" key="3">
    <source>
        <dbReference type="ARBA" id="ARBA00022692"/>
    </source>
</evidence>
<dbReference type="InterPro" id="IPR050833">
    <property type="entry name" value="Poly_Biosynth_Transport"/>
</dbReference>
<evidence type="ECO:0000256" key="1">
    <source>
        <dbReference type="ARBA" id="ARBA00004651"/>
    </source>
</evidence>
<organism evidence="7 8">
    <name type="scientific">Jiella avicenniae</name>
    <dbReference type="NCBI Taxonomy" id="2907202"/>
    <lineage>
        <taxon>Bacteria</taxon>
        <taxon>Pseudomonadati</taxon>
        <taxon>Pseudomonadota</taxon>
        <taxon>Alphaproteobacteria</taxon>
        <taxon>Hyphomicrobiales</taxon>
        <taxon>Aurantimonadaceae</taxon>
        <taxon>Jiella</taxon>
    </lineage>
</organism>
<sequence length="450" mass="48192">MSDLPRVGSRISSVAQAYMGLPGRKYVELAMNVAGSMGTRVVNIAVTAITVPLMLSTLGTTDYAIMAAVMSFSQFVSFSDLGLGTSVVNPVAAAHTPEATAAAKHAISQAWALQLFIGSVIVAAGVLVSILWLWLEAGSAGSLPAAAGVALVAVGFGLIFGLGQRVLFARGRNLEASLWLVSGRILAAVGCYIGFLFGFGVEGFTAVQLGAPTLVAFILFFYLFVVRAPDLAPNLREFSRSAAIRQLKTGLMFSLLSFSVFCEIGIDALFLKAVSTPDVVTSYDVVSKPFFYICSLSGIMLFPIWPFVAKEMALTGKPPLKFLKWSFGLVVGSALILSTLIWVYIEEIVYFWVGRAVTVDRALALVLAANAVMVSVGILQSMVLNAANRIKEQVRIQVVFLSALIPMKLFLSYSYGALGLASALCFCYGVRLVFVHLVCIRPYWVDVKIG</sequence>
<gene>
    <name evidence="7" type="ORF">LZD57_22940</name>
</gene>
<dbReference type="EMBL" id="JAJUWU010000031">
    <property type="protein sequence ID" value="MCE7030852.1"/>
    <property type="molecule type" value="Genomic_DNA"/>
</dbReference>
<dbReference type="PANTHER" id="PTHR30250">
    <property type="entry name" value="PST FAMILY PREDICTED COLANIC ACID TRANSPORTER"/>
    <property type="match status" value="1"/>
</dbReference>
<keyword evidence="5 6" id="KW-0472">Membrane</keyword>
<evidence type="ECO:0000313" key="8">
    <source>
        <dbReference type="Proteomes" id="UP001139035"/>
    </source>
</evidence>
<accession>A0A9X1T730</accession>
<feature type="transmembrane region" description="Helical" evidence="6">
    <location>
        <begin position="111"/>
        <end position="135"/>
    </location>
</feature>